<evidence type="ECO:0000313" key="2">
    <source>
        <dbReference type="EMBL" id="RVU36658.1"/>
    </source>
</evidence>
<dbReference type="InterPro" id="IPR008407">
    <property type="entry name" value="Brnchd-chn_aa_trnsp_AzlD"/>
</dbReference>
<keyword evidence="1" id="KW-0472">Membrane</keyword>
<evidence type="ECO:0000313" key="3">
    <source>
        <dbReference type="Proteomes" id="UP000287447"/>
    </source>
</evidence>
<keyword evidence="1" id="KW-0812">Transmembrane</keyword>
<feature type="transmembrane region" description="Helical" evidence="1">
    <location>
        <begin position="96"/>
        <end position="116"/>
    </location>
</feature>
<proteinExistence type="predicted"/>
<gene>
    <name evidence="2" type="ORF">EOI86_15895</name>
</gene>
<name>A0A3S2W516_9PROT</name>
<evidence type="ECO:0000256" key="1">
    <source>
        <dbReference type="SAM" id="Phobius"/>
    </source>
</evidence>
<dbReference type="RefSeq" id="WP_127766134.1">
    <property type="nucleotide sequence ID" value="NZ_SADE01000002.1"/>
</dbReference>
<sequence>MTLPDALVPWSMMGLAVIATFVWRMLGLALADRLASHKLLFDWVNTVAYAMVAGLMVRIIFFPTNVTAEAPMIDRLAAFAAALLVWWLRGRSQIQGFAAGVAVFALLSAARLYGFLP</sequence>
<keyword evidence="3" id="KW-1185">Reference proteome</keyword>
<dbReference type="Proteomes" id="UP000287447">
    <property type="component" value="Unassembled WGS sequence"/>
</dbReference>
<comment type="caution">
    <text evidence="2">The sequence shown here is derived from an EMBL/GenBank/DDBJ whole genome shotgun (WGS) entry which is preliminary data.</text>
</comment>
<dbReference type="AlphaFoldDB" id="A0A3S2W516"/>
<reference evidence="3" key="1">
    <citation type="submission" date="2019-01" db="EMBL/GenBank/DDBJ databases">
        <title>Gri0909 isolated from a small marine red alga.</title>
        <authorList>
            <person name="Kim J."/>
            <person name="Jeong S.E."/>
            <person name="Jeon C.O."/>
        </authorList>
    </citation>
    <scope>NUCLEOTIDE SEQUENCE [LARGE SCALE GENOMIC DNA]</scope>
    <source>
        <strain evidence="3">Gri0909</strain>
    </source>
</reference>
<dbReference type="OrthoDB" id="7855510at2"/>
<feature type="transmembrane region" description="Helical" evidence="1">
    <location>
        <begin position="12"/>
        <end position="31"/>
    </location>
</feature>
<feature type="transmembrane region" description="Helical" evidence="1">
    <location>
        <begin position="43"/>
        <end position="61"/>
    </location>
</feature>
<protein>
    <submittedName>
        <fullName evidence="2">AzlD domain-containing protein</fullName>
    </submittedName>
</protein>
<dbReference type="Pfam" id="PF05437">
    <property type="entry name" value="AzlD"/>
    <property type="match status" value="1"/>
</dbReference>
<feature type="transmembrane region" description="Helical" evidence="1">
    <location>
        <begin position="73"/>
        <end position="89"/>
    </location>
</feature>
<accession>A0A3S2W516</accession>
<dbReference type="EMBL" id="SADE01000002">
    <property type="protein sequence ID" value="RVU36658.1"/>
    <property type="molecule type" value="Genomic_DNA"/>
</dbReference>
<keyword evidence="1" id="KW-1133">Transmembrane helix</keyword>
<organism evidence="2 3">
    <name type="scientific">Hwanghaeella grinnelliae</name>
    <dbReference type="NCBI Taxonomy" id="2500179"/>
    <lineage>
        <taxon>Bacteria</taxon>
        <taxon>Pseudomonadati</taxon>
        <taxon>Pseudomonadota</taxon>
        <taxon>Alphaproteobacteria</taxon>
        <taxon>Rhodospirillales</taxon>
        <taxon>Rhodospirillaceae</taxon>
        <taxon>Hwanghaeella</taxon>
    </lineage>
</organism>